<dbReference type="InterPro" id="IPR059180">
    <property type="entry name" value="3D_YorM"/>
</dbReference>
<dbReference type="GO" id="GO:0009254">
    <property type="term" value="P:peptidoglycan turnover"/>
    <property type="evidence" value="ECO:0007669"/>
    <property type="project" value="InterPro"/>
</dbReference>
<evidence type="ECO:0000256" key="2">
    <source>
        <dbReference type="SAM" id="MobiDB-lite"/>
    </source>
</evidence>
<dbReference type="PANTHER" id="PTHR39160:SF4">
    <property type="entry name" value="RESUSCITATION-PROMOTING FACTOR RPFB"/>
    <property type="match status" value="1"/>
</dbReference>
<organism evidence="5 6">
    <name type="scientific">Brotaphodocola catenula</name>
    <dbReference type="NCBI Taxonomy" id="2885361"/>
    <lineage>
        <taxon>Bacteria</taxon>
        <taxon>Bacillati</taxon>
        <taxon>Bacillota</taxon>
        <taxon>Clostridia</taxon>
        <taxon>Lachnospirales</taxon>
        <taxon>Lachnospiraceae</taxon>
        <taxon>Brotaphodocola</taxon>
    </lineage>
</organism>
<evidence type="ECO:0000259" key="4">
    <source>
        <dbReference type="Pfam" id="PF06725"/>
    </source>
</evidence>
<protein>
    <submittedName>
        <fullName evidence="5">3D domain-containing protein</fullName>
    </submittedName>
</protein>
<dbReference type="InterPro" id="IPR036908">
    <property type="entry name" value="RlpA-like_sf"/>
</dbReference>
<dbReference type="GO" id="GO:0019867">
    <property type="term" value="C:outer membrane"/>
    <property type="evidence" value="ECO:0007669"/>
    <property type="project" value="InterPro"/>
</dbReference>
<name>A0AAE3AS39_9FIRM</name>
<dbReference type="Gene3D" id="2.40.40.10">
    <property type="entry name" value="RlpA-like domain"/>
    <property type="match status" value="1"/>
</dbReference>
<gene>
    <name evidence="5" type="ORF">LKD32_08660</name>
</gene>
<feature type="domain" description="3D" evidence="4">
    <location>
        <begin position="190"/>
        <end position="248"/>
    </location>
</feature>
<keyword evidence="6" id="KW-1185">Reference proteome</keyword>
<proteinExistence type="predicted"/>
<dbReference type="AlphaFoldDB" id="A0AAE3AS39"/>
<evidence type="ECO:0000256" key="3">
    <source>
        <dbReference type="SAM" id="SignalP"/>
    </source>
</evidence>
<evidence type="ECO:0000313" key="5">
    <source>
        <dbReference type="EMBL" id="MCC2164949.1"/>
    </source>
</evidence>
<dbReference type="CDD" id="cd14667">
    <property type="entry name" value="3D_containing_proteins"/>
    <property type="match status" value="1"/>
</dbReference>
<dbReference type="InterPro" id="IPR010611">
    <property type="entry name" value="3D_dom"/>
</dbReference>
<dbReference type="InterPro" id="IPR051933">
    <property type="entry name" value="Resuscitation_pf_RpfB"/>
</dbReference>
<dbReference type="PANTHER" id="PTHR39160">
    <property type="entry name" value="CELL WALL-BINDING PROTEIN YOCH"/>
    <property type="match status" value="1"/>
</dbReference>
<reference evidence="5" key="1">
    <citation type="submission" date="2021-10" db="EMBL/GenBank/DDBJ databases">
        <title>Anaerobic single-cell dispensing facilitates the cultivation of human gut bacteria.</title>
        <authorList>
            <person name="Afrizal A."/>
        </authorList>
    </citation>
    <scope>NUCLEOTIDE SEQUENCE</scope>
    <source>
        <strain evidence="5">CLA-AA-H274</strain>
    </source>
</reference>
<accession>A0AAE3AS39</accession>
<keyword evidence="1 3" id="KW-0732">Signal</keyword>
<evidence type="ECO:0000256" key="1">
    <source>
        <dbReference type="ARBA" id="ARBA00022729"/>
    </source>
</evidence>
<evidence type="ECO:0000313" key="6">
    <source>
        <dbReference type="Proteomes" id="UP001198962"/>
    </source>
</evidence>
<dbReference type="SUPFAM" id="SSF50685">
    <property type="entry name" value="Barwin-like endoglucanases"/>
    <property type="match status" value="1"/>
</dbReference>
<feature type="chain" id="PRO_5042196522" evidence="3">
    <location>
        <begin position="27"/>
        <end position="250"/>
    </location>
</feature>
<dbReference type="Proteomes" id="UP001198962">
    <property type="component" value="Unassembled WGS sequence"/>
</dbReference>
<dbReference type="Pfam" id="PF06725">
    <property type="entry name" value="3D"/>
    <property type="match status" value="1"/>
</dbReference>
<feature type="region of interest" description="Disordered" evidence="2">
    <location>
        <begin position="131"/>
        <end position="151"/>
    </location>
</feature>
<dbReference type="EMBL" id="JAJEPU010000022">
    <property type="protein sequence ID" value="MCC2164949.1"/>
    <property type="molecule type" value="Genomic_DNA"/>
</dbReference>
<comment type="caution">
    <text evidence="5">The sequence shown here is derived from an EMBL/GenBank/DDBJ whole genome shotgun (WGS) entry which is preliminary data.</text>
</comment>
<sequence>MKRVSICALLTLMITLFAGTALQAWASEKAGYFDEMDGSVIVGWGWDSSSPNTAVPVHITVTRKEDGETVGNYTPTAGVYREDLEADGIGNGRHGFRISMDWNTLPDGTYEIRGWSGDEEFANTQTYIKGEKEEETAESGESSADIQASSATPGMKSLGYFRTTGYCPCRQCSEGWGRRTSTGTIATSGRTIAVDPRIIPYGSKVMIGGVIYTAEDRGGGVRGKHIDIFYDSHSQSKAHGVKQQEVFLLY</sequence>
<dbReference type="GO" id="GO:0004553">
    <property type="term" value="F:hydrolase activity, hydrolyzing O-glycosyl compounds"/>
    <property type="evidence" value="ECO:0007669"/>
    <property type="project" value="InterPro"/>
</dbReference>
<feature type="signal peptide" evidence="3">
    <location>
        <begin position="1"/>
        <end position="26"/>
    </location>
</feature>